<reference evidence="5 6" key="1">
    <citation type="journal article" date="2004" name="Nat. Biotechnol.">
        <title>The genome sequence of the extreme thermophile Thermus thermophilus.</title>
        <authorList>
            <person name="Henne A."/>
            <person name="Brueggemann H."/>
            <person name="Raasch C."/>
            <person name="Wiezer A."/>
            <person name="Hartsch T."/>
            <person name="Liesegang H."/>
            <person name="Johann A."/>
            <person name="Lienard T."/>
            <person name="Gohl O."/>
            <person name="Martinez-Arias R."/>
            <person name="Jacobi C."/>
            <person name="Starkuviene V."/>
            <person name="Schlenczeck S."/>
            <person name="Dencker S."/>
            <person name="Huber R."/>
            <person name="Klenk H.-P."/>
            <person name="Overbeek R."/>
            <person name="Kramer W."/>
            <person name="Merkl R."/>
            <person name="Gottschalk G."/>
            <person name="Fritz H.-J."/>
        </authorList>
    </citation>
    <scope>NUCLEOTIDE SEQUENCE [LARGE SCALE GENOMIC DNA]</scope>
    <source>
        <strain evidence="6">ATCC BAA-163 / DSM 7039 / HB27</strain>
    </source>
</reference>
<evidence type="ECO:0000256" key="2">
    <source>
        <dbReference type="ARBA" id="ARBA00023004"/>
    </source>
</evidence>
<dbReference type="SUPFAM" id="SSF54862">
    <property type="entry name" value="4Fe-4S ferredoxins"/>
    <property type="match status" value="1"/>
</dbReference>
<dbReference type="AlphaFoldDB" id="Q72LN6"/>
<feature type="domain" description="4Fe-4S ferredoxin-type" evidence="4">
    <location>
        <begin position="10"/>
        <end position="39"/>
    </location>
</feature>
<dbReference type="InterPro" id="IPR017900">
    <property type="entry name" value="4Fe4S_Fe_S_CS"/>
</dbReference>
<dbReference type="Proteomes" id="UP000000592">
    <property type="component" value="Chromosome"/>
</dbReference>
<evidence type="ECO:0000256" key="1">
    <source>
        <dbReference type="ARBA" id="ARBA00022723"/>
    </source>
</evidence>
<name>Q72LN6_THET2</name>
<evidence type="ECO:0000313" key="6">
    <source>
        <dbReference type="Proteomes" id="UP000000592"/>
    </source>
</evidence>
<evidence type="ECO:0000313" key="5">
    <source>
        <dbReference type="EMBL" id="AAS80370.1"/>
    </source>
</evidence>
<dbReference type="Gene3D" id="3.30.70.20">
    <property type="match status" value="1"/>
</dbReference>
<keyword evidence="2" id="KW-0408">Iron</keyword>
<sequence>MRRVREGEEYVLYLQVAACTGCGACVESCPPQVIRLEEAPKEEVGQELELFRGKPPWYDL</sequence>
<dbReference type="GO" id="GO:0051536">
    <property type="term" value="F:iron-sulfur cluster binding"/>
    <property type="evidence" value="ECO:0007669"/>
    <property type="project" value="UniProtKB-KW"/>
</dbReference>
<dbReference type="KEGG" id="tth:TT_C0022"/>
<dbReference type="PROSITE" id="PS00198">
    <property type="entry name" value="4FE4S_FER_1"/>
    <property type="match status" value="1"/>
</dbReference>
<dbReference type="eggNOG" id="COG1145">
    <property type="taxonomic scope" value="Bacteria"/>
</dbReference>
<dbReference type="Pfam" id="PF12838">
    <property type="entry name" value="Fer4_7"/>
    <property type="match status" value="1"/>
</dbReference>
<organism evidence="5 6">
    <name type="scientific">Thermus thermophilus (strain ATCC BAA-163 / DSM 7039 / HB27)</name>
    <dbReference type="NCBI Taxonomy" id="262724"/>
    <lineage>
        <taxon>Bacteria</taxon>
        <taxon>Thermotogati</taxon>
        <taxon>Deinococcota</taxon>
        <taxon>Deinococci</taxon>
        <taxon>Thermales</taxon>
        <taxon>Thermaceae</taxon>
        <taxon>Thermus</taxon>
    </lineage>
</organism>
<evidence type="ECO:0000256" key="3">
    <source>
        <dbReference type="ARBA" id="ARBA00023014"/>
    </source>
</evidence>
<dbReference type="GO" id="GO:0046872">
    <property type="term" value="F:metal ion binding"/>
    <property type="evidence" value="ECO:0007669"/>
    <property type="project" value="UniProtKB-KW"/>
</dbReference>
<keyword evidence="1" id="KW-0479">Metal-binding</keyword>
<dbReference type="HOGENOM" id="CLU_2940355_0_0_0"/>
<evidence type="ECO:0000259" key="4">
    <source>
        <dbReference type="PROSITE" id="PS51379"/>
    </source>
</evidence>
<dbReference type="InterPro" id="IPR017896">
    <property type="entry name" value="4Fe4S_Fe-S-bd"/>
</dbReference>
<accession>Q72LN6</accession>
<gene>
    <name evidence="5" type="ordered locus">TT_C0022</name>
</gene>
<proteinExistence type="predicted"/>
<dbReference type="EMBL" id="AE017221">
    <property type="protein sequence ID" value="AAS80370.1"/>
    <property type="molecule type" value="Genomic_DNA"/>
</dbReference>
<keyword evidence="3" id="KW-0411">Iron-sulfur</keyword>
<protein>
    <recommendedName>
        <fullName evidence="4">4Fe-4S ferredoxin-type domain-containing protein</fullName>
    </recommendedName>
</protein>
<dbReference type="PROSITE" id="PS51379">
    <property type="entry name" value="4FE4S_FER_2"/>
    <property type="match status" value="1"/>
</dbReference>